<keyword evidence="3" id="KW-1185">Reference proteome</keyword>
<sequence>MQTTPLMCLIFLFCTFLYISTCISTSILTPCPLEKSCNQSVVESSAICGLDEDAGCIRKYASTCLMDIAACQKGKAFTDYSNVYCSMESYLCEQTPTYERWTIFFGFEKE</sequence>
<protein>
    <recommendedName>
        <fullName evidence="4">Kazal-like domain-containing protein</fullName>
    </recommendedName>
</protein>
<organism evidence="2 3">
    <name type="scientific">Drosophila madeirensis</name>
    <name type="common">Fruit fly</name>
    <dbReference type="NCBI Taxonomy" id="30013"/>
    <lineage>
        <taxon>Eukaryota</taxon>
        <taxon>Metazoa</taxon>
        <taxon>Ecdysozoa</taxon>
        <taxon>Arthropoda</taxon>
        <taxon>Hexapoda</taxon>
        <taxon>Insecta</taxon>
        <taxon>Pterygota</taxon>
        <taxon>Neoptera</taxon>
        <taxon>Endopterygota</taxon>
        <taxon>Diptera</taxon>
        <taxon>Brachycera</taxon>
        <taxon>Muscomorpha</taxon>
        <taxon>Ephydroidea</taxon>
        <taxon>Drosophilidae</taxon>
        <taxon>Drosophila</taxon>
        <taxon>Sophophora</taxon>
    </lineage>
</organism>
<evidence type="ECO:0000256" key="1">
    <source>
        <dbReference type="SAM" id="SignalP"/>
    </source>
</evidence>
<proteinExistence type="predicted"/>
<name>A0AAU9FUS5_DROMD</name>
<dbReference type="AlphaFoldDB" id="A0AAU9FUS5"/>
<evidence type="ECO:0000313" key="3">
    <source>
        <dbReference type="Proteomes" id="UP001500889"/>
    </source>
</evidence>
<feature type="chain" id="PRO_5043897099" description="Kazal-like domain-containing protein" evidence="1">
    <location>
        <begin position="23"/>
        <end position="110"/>
    </location>
</feature>
<evidence type="ECO:0008006" key="4">
    <source>
        <dbReference type="Google" id="ProtNLM"/>
    </source>
</evidence>
<dbReference type="EMBL" id="AP029265">
    <property type="protein sequence ID" value="BFF99360.1"/>
    <property type="molecule type" value="Genomic_DNA"/>
</dbReference>
<keyword evidence="1" id="KW-0732">Signal</keyword>
<dbReference type="Proteomes" id="UP001500889">
    <property type="component" value="Chromosome J"/>
</dbReference>
<evidence type="ECO:0000313" key="2">
    <source>
        <dbReference type="EMBL" id="BFF99360.1"/>
    </source>
</evidence>
<gene>
    <name evidence="2" type="ORF">DMAD_07278</name>
</gene>
<accession>A0AAU9FUS5</accession>
<feature type="signal peptide" evidence="1">
    <location>
        <begin position="1"/>
        <end position="22"/>
    </location>
</feature>
<reference evidence="2 3" key="1">
    <citation type="submission" date="2024-02" db="EMBL/GenBank/DDBJ databases">
        <title>A chromosome-level genome assembly of Drosophila madeirensis, a fruit fly species endemic to Madeira island.</title>
        <authorList>
            <person name="Tomihara K."/>
            <person name="Llopart A."/>
            <person name="Yamamoto D."/>
        </authorList>
    </citation>
    <scope>NUCLEOTIDE SEQUENCE [LARGE SCALE GENOMIC DNA]</scope>
    <source>
        <strain evidence="2 3">RF1</strain>
    </source>
</reference>